<protein>
    <submittedName>
        <fullName evidence="1">Uncharacterized protein</fullName>
    </submittedName>
</protein>
<comment type="caution">
    <text evidence="1">The sequence shown here is derived from an EMBL/GenBank/DDBJ whole genome shotgun (WGS) entry which is preliminary data.</text>
</comment>
<evidence type="ECO:0000313" key="1">
    <source>
        <dbReference type="EMBL" id="KAI8535476.1"/>
    </source>
</evidence>
<name>A0ACC0M4I7_RHOML</name>
<evidence type="ECO:0000313" key="2">
    <source>
        <dbReference type="Proteomes" id="UP001062846"/>
    </source>
</evidence>
<dbReference type="Proteomes" id="UP001062846">
    <property type="component" value="Chromosome 10"/>
</dbReference>
<reference evidence="1" key="1">
    <citation type="submission" date="2022-02" db="EMBL/GenBank/DDBJ databases">
        <title>Plant Genome Project.</title>
        <authorList>
            <person name="Zhang R.-G."/>
        </authorList>
    </citation>
    <scope>NUCLEOTIDE SEQUENCE</scope>
    <source>
        <strain evidence="1">AT1</strain>
    </source>
</reference>
<gene>
    <name evidence="1" type="ORF">RHMOL_Rhmol10G0177300</name>
</gene>
<proteinExistence type="predicted"/>
<sequence>MKKAAEIQTHRMITLMLPMMQAMGQVPEMMARTRLMTLNSTSSTTWTVIRGGETCFCFSIFCSNLLHE</sequence>
<keyword evidence="2" id="KW-1185">Reference proteome</keyword>
<accession>A0ACC0M4I7</accession>
<dbReference type="EMBL" id="CM046397">
    <property type="protein sequence ID" value="KAI8535476.1"/>
    <property type="molecule type" value="Genomic_DNA"/>
</dbReference>
<organism evidence="1 2">
    <name type="scientific">Rhododendron molle</name>
    <name type="common">Chinese azalea</name>
    <name type="synonym">Azalea mollis</name>
    <dbReference type="NCBI Taxonomy" id="49168"/>
    <lineage>
        <taxon>Eukaryota</taxon>
        <taxon>Viridiplantae</taxon>
        <taxon>Streptophyta</taxon>
        <taxon>Embryophyta</taxon>
        <taxon>Tracheophyta</taxon>
        <taxon>Spermatophyta</taxon>
        <taxon>Magnoliopsida</taxon>
        <taxon>eudicotyledons</taxon>
        <taxon>Gunneridae</taxon>
        <taxon>Pentapetalae</taxon>
        <taxon>asterids</taxon>
        <taxon>Ericales</taxon>
        <taxon>Ericaceae</taxon>
        <taxon>Ericoideae</taxon>
        <taxon>Rhodoreae</taxon>
        <taxon>Rhododendron</taxon>
    </lineage>
</organism>